<dbReference type="Gene3D" id="2.102.10.10">
    <property type="entry name" value="Rieske [2Fe-2S] iron-sulphur domain"/>
    <property type="match status" value="1"/>
</dbReference>
<dbReference type="InterPro" id="IPR017941">
    <property type="entry name" value="Rieske_2Fe-2S"/>
</dbReference>
<dbReference type="InterPro" id="IPR036922">
    <property type="entry name" value="Rieske_2Fe-2S_sf"/>
</dbReference>
<dbReference type="SUPFAM" id="SSF55961">
    <property type="entry name" value="Bet v1-like"/>
    <property type="match status" value="1"/>
</dbReference>
<dbReference type="RefSeq" id="WP_088621356.1">
    <property type="nucleotide sequence ID" value="NZ_CP022129.1"/>
</dbReference>
<keyword evidence="3" id="KW-0560">Oxidoreductase</keyword>
<dbReference type="OrthoDB" id="9769355at2"/>
<dbReference type="EMBL" id="CP022129">
    <property type="protein sequence ID" value="ASF48494.1"/>
    <property type="molecule type" value="Genomic_DNA"/>
</dbReference>
<dbReference type="PANTHER" id="PTHR21266">
    <property type="entry name" value="IRON-SULFUR DOMAIN CONTAINING PROTEIN"/>
    <property type="match status" value="1"/>
</dbReference>
<dbReference type="GO" id="GO:0046872">
    <property type="term" value="F:metal ion binding"/>
    <property type="evidence" value="ECO:0007669"/>
    <property type="project" value="UniProtKB-KW"/>
</dbReference>
<gene>
    <name evidence="7" type="ORF">CEK71_21890</name>
</gene>
<dbReference type="PANTHER" id="PTHR21266:SF59">
    <property type="entry name" value="BLR4922 PROTEIN"/>
    <property type="match status" value="1"/>
</dbReference>
<keyword evidence="5" id="KW-0411">Iron-sulfur</keyword>
<keyword evidence="1" id="KW-0001">2Fe-2S</keyword>
<evidence type="ECO:0000313" key="7">
    <source>
        <dbReference type="EMBL" id="ASF48494.1"/>
    </source>
</evidence>
<dbReference type="KEGG" id="mpsy:CEK71_21890"/>
<sequence>MNSIQFCTKALSSTMALMRDQWYPVLESVELTHKPLGIERLGQRMVFWRTEDGQPHAQIERCPHLGAALSAGHIISDRLVCPFHGFEFDGSGACVHIPANGKESTVPKGMSATSFTLSETHGFIWLWWGDAQDEYPGVPFFSILETGWKYHTNIVEWPVHYTRAIENQLDVAHLPFVHANTIGTGGKSFVDGPYVEADQQGIRVWVTNHQDHGQPHLARQELAKEADGKEPSLSFQFPGTWLLNISSDLKNFIAFVPVNNQSTRYYLRLYHHVHIPIISMLFEKVMGLSNLFILNQDKRVILKQTPTNSLDANQDRFIRADRAIIEYRRHLKKSLKLGDTSEHTVTDLDISN</sequence>
<dbReference type="InterPro" id="IPR050584">
    <property type="entry name" value="Cholesterol_7-desaturase"/>
</dbReference>
<dbReference type="Pfam" id="PF19112">
    <property type="entry name" value="VanA_C"/>
    <property type="match status" value="1"/>
</dbReference>
<protein>
    <submittedName>
        <fullName evidence="7">Oxidase</fullName>
    </submittedName>
</protein>
<dbReference type="Proteomes" id="UP000197019">
    <property type="component" value="Chromosome"/>
</dbReference>
<dbReference type="PROSITE" id="PS51296">
    <property type="entry name" value="RIESKE"/>
    <property type="match status" value="1"/>
</dbReference>
<evidence type="ECO:0000259" key="6">
    <source>
        <dbReference type="PROSITE" id="PS51296"/>
    </source>
</evidence>
<evidence type="ECO:0000256" key="2">
    <source>
        <dbReference type="ARBA" id="ARBA00022723"/>
    </source>
</evidence>
<keyword evidence="4" id="KW-0408">Iron</keyword>
<accession>A0A1Z4C4T7</accession>
<keyword evidence="8" id="KW-1185">Reference proteome</keyword>
<reference evidence="7 8" key="1">
    <citation type="submission" date="2017-06" db="EMBL/GenBank/DDBJ databases">
        <title>Genome Sequencing of the methanotroph Methylovulum psychrotolerants str. HV10-M2 isolated from a high-altitude environment.</title>
        <authorList>
            <person name="Mateos-Rivera A."/>
        </authorList>
    </citation>
    <scope>NUCLEOTIDE SEQUENCE [LARGE SCALE GENOMIC DNA]</scope>
    <source>
        <strain evidence="7 8">HV10_M2</strain>
    </source>
</reference>
<dbReference type="GO" id="GO:0016491">
    <property type="term" value="F:oxidoreductase activity"/>
    <property type="evidence" value="ECO:0007669"/>
    <property type="project" value="UniProtKB-KW"/>
</dbReference>
<keyword evidence="2" id="KW-0479">Metal-binding</keyword>
<evidence type="ECO:0000256" key="4">
    <source>
        <dbReference type="ARBA" id="ARBA00023004"/>
    </source>
</evidence>
<evidence type="ECO:0000256" key="3">
    <source>
        <dbReference type="ARBA" id="ARBA00023002"/>
    </source>
</evidence>
<evidence type="ECO:0000313" key="8">
    <source>
        <dbReference type="Proteomes" id="UP000197019"/>
    </source>
</evidence>
<dbReference type="InterPro" id="IPR044043">
    <property type="entry name" value="VanA_C_cat"/>
</dbReference>
<proteinExistence type="predicted"/>
<dbReference type="Gene3D" id="3.90.380.10">
    <property type="entry name" value="Naphthalene 1,2-dioxygenase Alpha Subunit, Chain A, domain 1"/>
    <property type="match status" value="1"/>
</dbReference>
<evidence type="ECO:0000256" key="1">
    <source>
        <dbReference type="ARBA" id="ARBA00022714"/>
    </source>
</evidence>
<dbReference type="AlphaFoldDB" id="A0A1Z4C4T7"/>
<dbReference type="GO" id="GO:0051537">
    <property type="term" value="F:2 iron, 2 sulfur cluster binding"/>
    <property type="evidence" value="ECO:0007669"/>
    <property type="project" value="UniProtKB-KW"/>
</dbReference>
<name>A0A1Z4C4T7_9GAMM</name>
<organism evidence="7 8">
    <name type="scientific">Methylovulum psychrotolerans</name>
    <dbReference type="NCBI Taxonomy" id="1704499"/>
    <lineage>
        <taxon>Bacteria</taxon>
        <taxon>Pseudomonadati</taxon>
        <taxon>Pseudomonadota</taxon>
        <taxon>Gammaproteobacteria</taxon>
        <taxon>Methylococcales</taxon>
        <taxon>Methylococcaceae</taxon>
        <taxon>Methylovulum</taxon>
    </lineage>
</organism>
<dbReference type="Pfam" id="PF00355">
    <property type="entry name" value="Rieske"/>
    <property type="match status" value="1"/>
</dbReference>
<evidence type="ECO:0000256" key="5">
    <source>
        <dbReference type="ARBA" id="ARBA00023014"/>
    </source>
</evidence>
<feature type="domain" description="Rieske" evidence="6">
    <location>
        <begin position="22"/>
        <end position="126"/>
    </location>
</feature>
<dbReference type="SUPFAM" id="SSF50022">
    <property type="entry name" value="ISP domain"/>
    <property type="match status" value="1"/>
</dbReference>